<keyword evidence="2" id="KW-1185">Reference proteome</keyword>
<dbReference type="RefSeq" id="WP_221875731.1">
    <property type="nucleotide sequence ID" value="NZ_JACWFH010000036.1"/>
</dbReference>
<evidence type="ECO:0000313" key="2">
    <source>
        <dbReference type="Proteomes" id="UP000769780"/>
    </source>
</evidence>
<evidence type="ECO:0008006" key="3">
    <source>
        <dbReference type="Google" id="ProtNLM"/>
    </source>
</evidence>
<dbReference type="EMBL" id="JACWFH010000036">
    <property type="protein sequence ID" value="MBY0099509.1"/>
    <property type="molecule type" value="Genomic_DNA"/>
</dbReference>
<evidence type="ECO:0000313" key="1">
    <source>
        <dbReference type="EMBL" id="MBY0099509.1"/>
    </source>
</evidence>
<comment type="caution">
    <text evidence="1">The sequence shown here is derived from an EMBL/GenBank/DDBJ whole genome shotgun (WGS) entry which is preliminary data.</text>
</comment>
<gene>
    <name evidence="1" type="ORF">H0185_22350</name>
</gene>
<protein>
    <recommendedName>
        <fullName evidence="3">Transcription initiation factor TFIIIB</fullName>
    </recommendedName>
</protein>
<reference evidence="1 2" key="1">
    <citation type="submission" date="2020-07" db="EMBL/GenBank/DDBJ databases">
        <title>Fungal Genomes of the International Space Station.</title>
        <authorList>
            <person name="Seuylemezian A."/>
            <person name="Singh N.K."/>
            <person name="Wood J."/>
            <person name="Venkateswaran K."/>
        </authorList>
    </citation>
    <scope>NUCLEOTIDE SEQUENCE [LARGE SCALE GENOMIC DNA]</scope>
    <source>
        <strain evidence="1 2">PL-B2</strain>
    </source>
</reference>
<proteinExistence type="predicted"/>
<name>A0ABS7KB75_9BACI</name>
<dbReference type="Proteomes" id="UP000769780">
    <property type="component" value="Unassembled WGS sequence"/>
</dbReference>
<organism evidence="1 2">
    <name type="scientific">Mesobacillus maritimus</name>
    <dbReference type="NCBI Taxonomy" id="1643336"/>
    <lineage>
        <taxon>Bacteria</taxon>
        <taxon>Bacillati</taxon>
        <taxon>Bacillota</taxon>
        <taxon>Bacilli</taxon>
        <taxon>Bacillales</taxon>
        <taxon>Bacillaceae</taxon>
        <taxon>Mesobacillus</taxon>
    </lineage>
</organism>
<sequence>MNKEQICPECGSKEFKMGEFKGYGSLFKKNAMIKSSEVDAYFCVNCGCIVTLKVRNPEKFL</sequence>
<accession>A0ABS7KB75</accession>